<feature type="transmembrane region" description="Helical" evidence="13">
    <location>
        <begin position="288"/>
        <end position="307"/>
    </location>
</feature>
<feature type="transmembrane region" description="Helical" evidence="13">
    <location>
        <begin position="24"/>
        <end position="47"/>
    </location>
</feature>
<keyword evidence="7 13" id="KW-1133">Transmembrane helix</keyword>
<proteinExistence type="inferred from homology"/>
<feature type="transmembrane region" description="Helical" evidence="13">
    <location>
        <begin position="319"/>
        <end position="338"/>
    </location>
</feature>
<dbReference type="SUPFAM" id="SSF81345">
    <property type="entry name" value="ABC transporter involved in vitamin B12 uptake, BtuC"/>
    <property type="match status" value="1"/>
</dbReference>
<evidence type="ECO:0000256" key="9">
    <source>
        <dbReference type="ARBA" id="ARBA00023136"/>
    </source>
</evidence>
<feature type="transmembrane region" description="Helical" evidence="13">
    <location>
        <begin position="74"/>
        <end position="94"/>
    </location>
</feature>
<feature type="transmembrane region" description="Helical" evidence="13">
    <location>
        <begin position="251"/>
        <end position="276"/>
    </location>
</feature>
<dbReference type="PANTHER" id="PTHR30472">
    <property type="entry name" value="FERRIC ENTEROBACTIN TRANSPORT SYSTEM PERMEASE PROTEIN"/>
    <property type="match status" value="1"/>
</dbReference>
<dbReference type="CDD" id="cd06550">
    <property type="entry name" value="TM_ABC_iron-siderophores_like"/>
    <property type="match status" value="1"/>
</dbReference>
<keyword evidence="8" id="KW-0408">Iron</keyword>
<evidence type="ECO:0000313" key="14">
    <source>
        <dbReference type="EMBL" id="GBG07842.1"/>
    </source>
</evidence>
<keyword evidence="4" id="KW-0813">Transport</keyword>
<dbReference type="EMBL" id="BDQX01000113">
    <property type="protein sequence ID" value="GBG07842.1"/>
    <property type="molecule type" value="Genomic_DNA"/>
</dbReference>
<keyword evidence="9 13" id="KW-0472">Membrane</keyword>
<gene>
    <name evidence="14" type="ORF">PAT3040_02405</name>
</gene>
<dbReference type="GO" id="GO:0033214">
    <property type="term" value="P:siderophore-iron import into cell"/>
    <property type="evidence" value="ECO:0007669"/>
    <property type="project" value="TreeGrafter"/>
</dbReference>
<dbReference type="InterPro" id="IPR000522">
    <property type="entry name" value="ABC_transptr_permease_BtuC"/>
</dbReference>
<protein>
    <recommendedName>
        <fullName evidence="3">Probable heme-iron transport system permease protein IsdF</fullName>
    </recommendedName>
    <alternativeName>
        <fullName evidence="12">Iron-regulated surface determinant protein F</fullName>
    </alternativeName>
    <alternativeName>
        <fullName evidence="11">Staphylococcal iron-regulated protein G</fullName>
    </alternativeName>
</protein>
<dbReference type="GO" id="GO:0005886">
    <property type="term" value="C:plasma membrane"/>
    <property type="evidence" value="ECO:0007669"/>
    <property type="project" value="UniProtKB-SubCell"/>
</dbReference>
<comment type="similarity">
    <text evidence="2">Belongs to the binding-protein-dependent transport system permease family. FecCD subfamily.</text>
</comment>
<accession>A0A2R5EMH5</accession>
<feature type="transmembrane region" description="Helical" evidence="13">
    <location>
        <begin position="208"/>
        <end position="231"/>
    </location>
</feature>
<evidence type="ECO:0000256" key="4">
    <source>
        <dbReference type="ARBA" id="ARBA00022448"/>
    </source>
</evidence>
<feature type="transmembrane region" description="Helical" evidence="13">
    <location>
        <begin position="106"/>
        <end position="125"/>
    </location>
</feature>
<comment type="subcellular location">
    <subcellularLocation>
        <location evidence="1">Cell membrane</location>
        <topology evidence="1">Multi-pass membrane protein</topology>
    </subcellularLocation>
</comment>
<dbReference type="PANTHER" id="PTHR30472:SF21">
    <property type="entry name" value="HEME-IRON TRANSPORT SYSTEM PERMEASE PROTEIN ISDF-RELATED"/>
    <property type="match status" value="1"/>
</dbReference>
<evidence type="ECO:0000256" key="1">
    <source>
        <dbReference type="ARBA" id="ARBA00004651"/>
    </source>
</evidence>
<evidence type="ECO:0000256" key="11">
    <source>
        <dbReference type="ARBA" id="ARBA00031149"/>
    </source>
</evidence>
<evidence type="ECO:0000256" key="6">
    <source>
        <dbReference type="ARBA" id="ARBA00022692"/>
    </source>
</evidence>
<evidence type="ECO:0000256" key="7">
    <source>
        <dbReference type="ARBA" id="ARBA00022989"/>
    </source>
</evidence>
<keyword evidence="15" id="KW-1185">Reference proteome</keyword>
<keyword evidence="6 13" id="KW-0812">Transmembrane</keyword>
<evidence type="ECO:0000256" key="8">
    <source>
        <dbReference type="ARBA" id="ARBA00023004"/>
    </source>
</evidence>
<dbReference type="AlphaFoldDB" id="A0A2R5EMH5"/>
<evidence type="ECO:0000256" key="13">
    <source>
        <dbReference type="SAM" id="Phobius"/>
    </source>
</evidence>
<evidence type="ECO:0000256" key="12">
    <source>
        <dbReference type="ARBA" id="ARBA00031465"/>
    </source>
</evidence>
<sequence length="345" mass="36258">MDTRPYAGAVAKATSRSWRKLKPYGLIIFTALLLAGLALFSAMTGSIKVSFGELLGGLMSGTNEQVGIIKDLRFPRIIVSMLSGAALAVSGALLQAVMKNALAEPGIIGISSGAGLVSITVVTLFPMLYFWSPLFSVLGGALACYLVYSLSWRTGLNPLRLILVGIAINATFTGLGQSFNYRGSYAVTSVNQAISSIFTMKTWEDVHILAIFGGIGLIVSLLLGGWCNMLAFNDETARNLGLRVVRVRLLISAVAVLLASVATAIGGLIMFVGLLVPHIGRALVGSSYKLLIPFSAIGGALLVLAADTIGRTVLAPAEIPASIIMAVIGGPFLIIMLMRSDRLNK</sequence>
<comment type="function">
    <text evidence="10">Part of the binding-protein-dependent transport system for heme-iron. Responsible for the translocation of the substrate across the membrane.</text>
</comment>
<feature type="transmembrane region" description="Helical" evidence="13">
    <location>
        <begin position="131"/>
        <end position="150"/>
    </location>
</feature>
<evidence type="ECO:0000256" key="10">
    <source>
        <dbReference type="ARBA" id="ARBA00025320"/>
    </source>
</evidence>
<dbReference type="FunFam" id="1.10.3470.10:FF:000001">
    <property type="entry name" value="Vitamin B12 ABC transporter permease BtuC"/>
    <property type="match status" value="1"/>
</dbReference>
<keyword evidence="5" id="KW-1003">Cell membrane</keyword>
<dbReference type="InterPro" id="IPR037294">
    <property type="entry name" value="ABC_BtuC-like"/>
</dbReference>
<reference evidence="14 15" key="1">
    <citation type="submission" date="2017-08" db="EMBL/GenBank/DDBJ databases">
        <title>Substantial Increase in Enzyme Production by Combined Drug-Resistance Mutations in Paenibacillus agaridevorans.</title>
        <authorList>
            <person name="Tanaka Y."/>
            <person name="Funane K."/>
            <person name="Hosaka T."/>
            <person name="Shiwa Y."/>
            <person name="Fujita N."/>
            <person name="Miyazaki T."/>
            <person name="Yoshikawa H."/>
            <person name="Murakami K."/>
            <person name="Kasahara K."/>
            <person name="Inaoka T."/>
            <person name="Hiraga Y."/>
            <person name="Ochi K."/>
        </authorList>
    </citation>
    <scope>NUCLEOTIDE SEQUENCE [LARGE SCALE GENOMIC DNA]</scope>
    <source>
        <strain evidence="14 15">T-3040</strain>
    </source>
</reference>
<dbReference type="Pfam" id="PF01032">
    <property type="entry name" value="FecCD"/>
    <property type="match status" value="1"/>
</dbReference>
<evidence type="ECO:0000256" key="2">
    <source>
        <dbReference type="ARBA" id="ARBA00007935"/>
    </source>
</evidence>
<dbReference type="GO" id="GO:0022857">
    <property type="term" value="F:transmembrane transporter activity"/>
    <property type="evidence" value="ECO:0007669"/>
    <property type="project" value="InterPro"/>
</dbReference>
<comment type="caution">
    <text evidence="14">The sequence shown here is derived from an EMBL/GenBank/DDBJ whole genome shotgun (WGS) entry which is preliminary data.</text>
</comment>
<dbReference type="Gene3D" id="1.10.3470.10">
    <property type="entry name" value="ABC transporter involved in vitamin B12 uptake, BtuC"/>
    <property type="match status" value="1"/>
</dbReference>
<name>A0A2R5EMH5_9BACL</name>
<organism evidence="14 15">
    <name type="scientific">Paenibacillus agaridevorans</name>
    <dbReference type="NCBI Taxonomy" id="171404"/>
    <lineage>
        <taxon>Bacteria</taxon>
        <taxon>Bacillati</taxon>
        <taxon>Bacillota</taxon>
        <taxon>Bacilli</taxon>
        <taxon>Bacillales</taxon>
        <taxon>Paenibacillaceae</taxon>
        <taxon>Paenibacillus</taxon>
    </lineage>
</organism>
<evidence type="ECO:0000256" key="3">
    <source>
        <dbReference type="ARBA" id="ARBA00018524"/>
    </source>
</evidence>
<dbReference type="Proteomes" id="UP000245202">
    <property type="component" value="Unassembled WGS sequence"/>
</dbReference>
<evidence type="ECO:0000256" key="5">
    <source>
        <dbReference type="ARBA" id="ARBA00022475"/>
    </source>
</evidence>
<evidence type="ECO:0000313" key="15">
    <source>
        <dbReference type="Proteomes" id="UP000245202"/>
    </source>
</evidence>